<accession>A0ABX4JP06</accession>
<proteinExistence type="predicted"/>
<name>A0ABX4JP06_9HYPH</name>
<dbReference type="Proteomes" id="UP000219914">
    <property type="component" value="Unassembled WGS sequence"/>
</dbReference>
<reference evidence="1 2" key="1">
    <citation type="submission" date="2017-09" db="EMBL/GenBank/DDBJ databases">
        <title>Comparative genomics of rhizobia isolated from Phaseolus vulgaris in China.</title>
        <authorList>
            <person name="Tong W."/>
        </authorList>
    </citation>
    <scope>NUCLEOTIDE SEQUENCE [LARGE SCALE GENOMIC DNA]</scope>
    <source>
        <strain evidence="1 2">FH14</strain>
    </source>
</reference>
<dbReference type="RefSeq" id="WP_097535501.1">
    <property type="nucleotide sequence ID" value="NZ_LODW01000043.1"/>
</dbReference>
<evidence type="ECO:0000313" key="1">
    <source>
        <dbReference type="EMBL" id="PDT21817.1"/>
    </source>
</evidence>
<protein>
    <submittedName>
        <fullName evidence="1">Uncharacterized protein</fullName>
    </submittedName>
</protein>
<keyword evidence="2" id="KW-1185">Reference proteome</keyword>
<gene>
    <name evidence="1" type="ORF">CO674_19920</name>
</gene>
<comment type="caution">
    <text evidence="1">The sequence shown here is derived from an EMBL/GenBank/DDBJ whole genome shotgun (WGS) entry which is preliminary data.</text>
</comment>
<sequence>MLEMLPAPPVSDHRSNDMWVDEQIWGHRLWDATSPWLIFLEFMGVAESKDRDGQLFDAASSHYPLRFRPAQRMYLRNILYNNERLTRIEAKGLADSAAWTEWLSWIEENAQGVPLRDFSYLKRRFGSFRDFAALISMLRGTTIENGTNKRWSSRFVFPFGRHALYEDLNVKSNSPSREYINFGLPGELVYQMLSRSSAAPALAEELAKGFDGDRCDRLLSLLEPDQPEDRHWRGNSYLPYQRHQCFDDLAGDWLTLLRGDQPRFDIYPHLAILGAFHLMRYQLSVGAEISGTEQPTFVCEIVGSRRTPVRDLSIGSFQRNDSIPARAIDSYLDSIITSAEWERALETDTPFQECRRVLRQTVRWGDGDDYSGPHEPAELAGAVKRAAQARHRQHVAHVHRSYGGGAGLVSRRGTTQLRYAPNDALLKSVILANVDVRMDFAEFLDLLFQRYGLVIGDKEAAQVLSEDEYDRKAFQNNAARLERRLRTLGMLRRLSDACAYVENPLSSKVGDRV</sequence>
<dbReference type="EMBL" id="NWSY01000015">
    <property type="protein sequence ID" value="PDT21817.1"/>
    <property type="molecule type" value="Genomic_DNA"/>
</dbReference>
<dbReference type="Pfam" id="PF26611">
    <property type="entry name" value="MAD7"/>
    <property type="match status" value="1"/>
</dbReference>
<evidence type="ECO:0000313" key="2">
    <source>
        <dbReference type="Proteomes" id="UP000219914"/>
    </source>
</evidence>
<dbReference type="InterPro" id="IPR058120">
    <property type="entry name" value="MADS7"/>
</dbReference>
<organism evidence="1 2">
    <name type="scientific">Rhizobium hidalgonense</name>
    <dbReference type="NCBI Taxonomy" id="1538159"/>
    <lineage>
        <taxon>Bacteria</taxon>
        <taxon>Pseudomonadati</taxon>
        <taxon>Pseudomonadota</taxon>
        <taxon>Alphaproteobacteria</taxon>
        <taxon>Hyphomicrobiales</taxon>
        <taxon>Rhizobiaceae</taxon>
        <taxon>Rhizobium/Agrobacterium group</taxon>
        <taxon>Rhizobium</taxon>
    </lineage>
</organism>